<comment type="caution">
    <text evidence="3">The sequence shown here is derived from an EMBL/GenBank/DDBJ whole genome shotgun (WGS) entry which is preliminary data.</text>
</comment>
<feature type="domain" description="Tyr recombinase" evidence="2">
    <location>
        <begin position="1"/>
        <end position="83"/>
    </location>
</feature>
<dbReference type="InterPro" id="IPR013762">
    <property type="entry name" value="Integrase-like_cat_sf"/>
</dbReference>
<sequence length="91" mass="10599">MIHQQDGRWLRTNIVREYFKEVCKRAKVPILSSHALRHSHAVHLLVFGANIKYASERLSHKSAHVTADTYLHITEKLEKESPDLYSNYINS</sequence>
<dbReference type="SUPFAM" id="SSF56349">
    <property type="entry name" value="DNA breaking-rejoining enzymes"/>
    <property type="match status" value="1"/>
</dbReference>
<proteinExistence type="predicted"/>
<reference evidence="3 4" key="1">
    <citation type="submission" date="2019-07" db="EMBL/GenBank/DDBJ databases">
        <title>Whole genome shotgun sequence of Halolactibacillus miurensis NBRC 100873.</title>
        <authorList>
            <person name="Hosoyama A."/>
            <person name="Uohara A."/>
            <person name="Ohji S."/>
            <person name="Ichikawa N."/>
        </authorList>
    </citation>
    <scope>NUCLEOTIDE SEQUENCE [LARGE SCALE GENOMIC DNA]</scope>
    <source>
        <strain evidence="3 4">NBRC 100873</strain>
    </source>
</reference>
<keyword evidence="4" id="KW-1185">Reference proteome</keyword>
<gene>
    <name evidence="3" type="ORF">HMI01_08350</name>
</gene>
<dbReference type="PROSITE" id="PS51898">
    <property type="entry name" value="TYR_RECOMBINASE"/>
    <property type="match status" value="1"/>
</dbReference>
<name>A0ABQ0VRR7_9BACI</name>
<dbReference type="InterPro" id="IPR002104">
    <property type="entry name" value="Integrase_catalytic"/>
</dbReference>
<dbReference type="Pfam" id="PF00589">
    <property type="entry name" value="Phage_integrase"/>
    <property type="match status" value="1"/>
</dbReference>
<keyword evidence="1" id="KW-0233">DNA recombination</keyword>
<dbReference type="InterPro" id="IPR011010">
    <property type="entry name" value="DNA_brk_join_enz"/>
</dbReference>
<dbReference type="EMBL" id="BJWJ01000006">
    <property type="protein sequence ID" value="GEM03847.1"/>
    <property type="molecule type" value="Genomic_DNA"/>
</dbReference>
<dbReference type="Gene3D" id="1.10.443.10">
    <property type="entry name" value="Intergrase catalytic core"/>
    <property type="match status" value="1"/>
</dbReference>
<evidence type="ECO:0000313" key="3">
    <source>
        <dbReference type="EMBL" id="GEM03847.1"/>
    </source>
</evidence>
<protein>
    <recommendedName>
        <fullName evidence="2">Tyr recombinase domain-containing protein</fullName>
    </recommendedName>
</protein>
<evidence type="ECO:0000259" key="2">
    <source>
        <dbReference type="PROSITE" id="PS51898"/>
    </source>
</evidence>
<evidence type="ECO:0000256" key="1">
    <source>
        <dbReference type="ARBA" id="ARBA00023172"/>
    </source>
</evidence>
<organism evidence="3 4">
    <name type="scientific">Halolactibacillus miurensis</name>
    <dbReference type="NCBI Taxonomy" id="306541"/>
    <lineage>
        <taxon>Bacteria</taxon>
        <taxon>Bacillati</taxon>
        <taxon>Bacillota</taxon>
        <taxon>Bacilli</taxon>
        <taxon>Bacillales</taxon>
        <taxon>Bacillaceae</taxon>
        <taxon>Halolactibacillus</taxon>
    </lineage>
</organism>
<dbReference type="Proteomes" id="UP000321773">
    <property type="component" value="Unassembled WGS sequence"/>
</dbReference>
<evidence type="ECO:0000313" key="4">
    <source>
        <dbReference type="Proteomes" id="UP000321773"/>
    </source>
</evidence>
<accession>A0ABQ0VRR7</accession>